<dbReference type="InterPro" id="IPR011333">
    <property type="entry name" value="SKP1/BTB/POZ_sf"/>
</dbReference>
<feature type="repeat" description="RCC1" evidence="2">
    <location>
        <begin position="514"/>
        <end position="563"/>
    </location>
</feature>
<feature type="repeat" description="RCC1" evidence="2">
    <location>
        <begin position="316"/>
        <end position="374"/>
    </location>
</feature>
<feature type="domain" description="BTB" evidence="5">
    <location>
        <begin position="914"/>
        <end position="986"/>
    </location>
</feature>
<sequence length="1187" mass="129338">MTASFRVTESTTPTLDGDTAASAAALEDMKASTRRLDAILQQLCARNASDGGCADESNNAAQTIENAPAWQDNAGFDSAAAFFDAVHRVLSATAVRLTWETLRRWNLLPDEATKPPIDSVATFTFLFPVSKSEDRGNQEESVMAETRRRAPLSGLSTRGLESQLVDSIGDVDHLAPPLVARAMARRMANLLALVASSHLGRAVAETLFPGASLSSSAVEWSEGSRIVKQLYHAKGDSAVQQALGDAIETTLYQEPAPTTSAAVPLSAEPVEPDEVLGTEPRHRLPEVLRVFHRLPRNRIVQAACARTHALLLSDTGLVFSFGQATDGALGHGDVKLSVDLEPPVPRLIEWFVTEKVVIESVACGGDDLTGAHSAAVSVDGDVFTWGGGVAFLLGAPLSRSLPDRVPFPRRENLHSDSEAERDDSGTTKIASIACGSGFSIAIDRTGRAFAWGKWSDGRLGLGPIPVVSQQRRRHGGRRQLQRFLLRPQELEVPGVQWRKISCGDAHCVAISTRGELFTWGRGSQGQLGLGSLADAMTPVRLMPDRQWRDVAAGSDFSLAVDVSGETWSWGGCGGAVLGLPASDDSDRHAIVADVLIQRHRQLRQQAAVADSAAVGFADVSSIDKTPSPSAETPPFRWLRPQRLTTLAANGKIRCVSAGVRHAAAISEIGELFLWGSASTSRTRSQGENADELNVAPLPSLVTQPRVFVDSVAERVFCGGDQVVALTSESFLARAIQSLLTATAAASVDSYLDTAADLVLLVDGRALWAHKLLLARRSRVLRELILNEERAIERTGDGNQADQGGAAVTELLLPGLRLDVARIVLEFLYTDNLTTPAALDPQSFLLRDVLRAAQRFAIPRLERLCTARLSAGVAPLLPLERDDSEDEDGDEGAETAHADSLKHDLAFAFGDETWSDLTLVAERRPIAVHRCVLMARSEYFRALLTFENRQQGDARPRSRRTLEIEHSYRSLWRVLHFIYNDALVAPTPQRREEEEGEEEEEEEDGDAPWEQLLEDLLAADKFGLGRMKRLCEHAIVVTKANCLDVLLVADLVHAAHLRHVALQYLQRHLSDVASADSSCFTRLCRECPHLLTELYERIREDTAAREELRSWQLSLERHRSAQEQAREAQWQAQVTGATFPWIPLIAALVFATLYLSFMHAREFDYPLVPAVNIVVLGGALAAALLGKL</sequence>
<evidence type="ECO:0000259" key="5">
    <source>
        <dbReference type="PROSITE" id="PS50097"/>
    </source>
</evidence>
<evidence type="ECO:0000256" key="2">
    <source>
        <dbReference type="PROSITE-ProRule" id="PRU00235"/>
    </source>
</evidence>
<feature type="repeat" description="RCC1" evidence="2">
    <location>
        <begin position="380"/>
        <end position="445"/>
    </location>
</feature>
<proteinExistence type="predicted"/>
<dbReference type="AlphaFoldDB" id="A0AAD5QAL3"/>
<dbReference type="PANTHER" id="PTHR22870">
    <property type="entry name" value="REGULATOR OF CHROMOSOME CONDENSATION"/>
    <property type="match status" value="1"/>
</dbReference>
<reference evidence="6" key="1">
    <citation type="submission" date="2021-12" db="EMBL/GenBank/DDBJ databases">
        <title>Prjna785345.</title>
        <authorList>
            <person name="Rujirawat T."/>
            <person name="Krajaejun T."/>
        </authorList>
    </citation>
    <scope>NUCLEOTIDE SEQUENCE</scope>
    <source>
        <strain evidence="6">Pi057C3</strain>
    </source>
</reference>
<feature type="repeat" description="RCC1" evidence="2">
    <location>
        <begin position="446"/>
        <end position="513"/>
    </location>
</feature>
<dbReference type="Pfam" id="PF25390">
    <property type="entry name" value="WD40_RLD"/>
    <property type="match status" value="1"/>
</dbReference>
<comment type="caution">
    <text evidence="6">The sequence shown here is derived from an EMBL/GenBank/DDBJ whole genome shotgun (WGS) entry which is preliminary data.</text>
</comment>
<dbReference type="EMBL" id="JAKCXM010000007">
    <property type="protein sequence ID" value="KAJ0408975.1"/>
    <property type="molecule type" value="Genomic_DNA"/>
</dbReference>
<dbReference type="SUPFAM" id="SSF54695">
    <property type="entry name" value="POZ domain"/>
    <property type="match status" value="2"/>
</dbReference>
<feature type="domain" description="BTB" evidence="5">
    <location>
        <begin position="755"/>
        <end position="836"/>
    </location>
</feature>
<keyword evidence="7" id="KW-1185">Reference proteome</keyword>
<dbReference type="SMART" id="SM00225">
    <property type="entry name" value="BTB"/>
    <property type="match status" value="2"/>
</dbReference>
<dbReference type="Pfam" id="PF00651">
    <property type="entry name" value="BTB"/>
    <property type="match status" value="2"/>
</dbReference>
<dbReference type="PROSITE" id="PS50012">
    <property type="entry name" value="RCC1_3"/>
    <property type="match status" value="5"/>
</dbReference>
<name>A0AAD5QAL3_PYTIN</name>
<feature type="compositionally biased region" description="Acidic residues" evidence="3">
    <location>
        <begin position="993"/>
        <end position="1006"/>
    </location>
</feature>
<dbReference type="Gene3D" id="1.25.40.420">
    <property type="match status" value="1"/>
</dbReference>
<feature type="repeat" description="RCC1" evidence="2">
    <location>
        <begin position="669"/>
        <end position="728"/>
    </location>
</feature>
<feature type="transmembrane region" description="Helical" evidence="4">
    <location>
        <begin position="1166"/>
        <end position="1185"/>
    </location>
</feature>
<gene>
    <name evidence="6" type="ORF">P43SY_002854</name>
</gene>
<organism evidence="6 7">
    <name type="scientific">Pythium insidiosum</name>
    <name type="common">Pythiosis disease agent</name>
    <dbReference type="NCBI Taxonomy" id="114742"/>
    <lineage>
        <taxon>Eukaryota</taxon>
        <taxon>Sar</taxon>
        <taxon>Stramenopiles</taxon>
        <taxon>Oomycota</taxon>
        <taxon>Peronosporomycetes</taxon>
        <taxon>Pythiales</taxon>
        <taxon>Pythiaceae</taxon>
        <taxon>Pythium</taxon>
    </lineage>
</organism>
<dbReference type="Proteomes" id="UP001209570">
    <property type="component" value="Unassembled WGS sequence"/>
</dbReference>
<feature type="region of interest" description="Disordered" evidence="3">
    <location>
        <begin position="986"/>
        <end position="1006"/>
    </location>
</feature>
<evidence type="ECO:0000256" key="1">
    <source>
        <dbReference type="ARBA" id="ARBA00022737"/>
    </source>
</evidence>
<dbReference type="InterPro" id="IPR051210">
    <property type="entry name" value="Ub_ligase/GEF_domain"/>
</dbReference>
<evidence type="ECO:0000256" key="4">
    <source>
        <dbReference type="SAM" id="Phobius"/>
    </source>
</evidence>
<dbReference type="InterPro" id="IPR058923">
    <property type="entry name" value="RCC1-like_dom"/>
</dbReference>
<keyword evidence="1" id="KW-0677">Repeat</keyword>
<dbReference type="PANTHER" id="PTHR22870:SF408">
    <property type="entry name" value="OS09G0560450 PROTEIN"/>
    <property type="match status" value="1"/>
</dbReference>
<evidence type="ECO:0000256" key="3">
    <source>
        <dbReference type="SAM" id="MobiDB-lite"/>
    </source>
</evidence>
<dbReference type="InterPro" id="IPR000210">
    <property type="entry name" value="BTB/POZ_dom"/>
</dbReference>
<keyword evidence="4" id="KW-0472">Membrane</keyword>
<dbReference type="InterPro" id="IPR000408">
    <property type="entry name" value="Reg_chr_condens"/>
</dbReference>
<dbReference type="PROSITE" id="PS50097">
    <property type="entry name" value="BTB"/>
    <property type="match status" value="2"/>
</dbReference>
<evidence type="ECO:0000313" key="7">
    <source>
        <dbReference type="Proteomes" id="UP001209570"/>
    </source>
</evidence>
<protein>
    <recommendedName>
        <fullName evidence="5">BTB domain-containing protein</fullName>
    </recommendedName>
</protein>
<dbReference type="InterPro" id="IPR009091">
    <property type="entry name" value="RCC1/BLIP-II"/>
</dbReference>
<dbReference type="Gene3D" id="2.130.10.30">
    <property type="entry name" value="Regulator of chromosome condensation 1/beta-lactamase-inhibitor protein II"/>
    <property type="match status" value="2"/>
</dbReference>
<feature type="transmembrane region" description="Helical" evidence="4">
    <location>
        <begin position="1137"/>
        <end position="1154"/>
    </location>
</feature>
<dbReference type="SUPFAM" id="SSF50985">
    <property type="entry name" value="RCC1/BLIP-II"/>
    <property type="match status" value="1"/>
</dbReference>
<dbReference type="Gene3D" id="3.30.710.10">
    <property type="entry name" value="Potassium Channel Kv1.1, Chain A"/>
    <property type="match status" value="2"/>
</dbReference>
<accession>A0AAD5QAL3</accession>
<dbReference type="PRINTS" id="PR00633">
    <property type="entry name" value="RCCNDNSATION"/>
</dbReference>
<dbReference type="PROSITE" id="PS00626">
    <property type="entry name" value="RCC1_2"/>
    <property type="match status" value="1"/>
</dbReference>
<keyword evidence="4" id="KW-0812">Transmembrane</keyword>
<evidence type="ECO:0000313" key="6">
    <source>
        <dbReference type="EMBL" id="KAJ0408975.1"/>
    </source>
</evidence>
<keyword evidence="4" id="KW-1133">Transmembrane helix</keyword>